<feature type="transmembrane region" description="Helical" evidence="2">
    <location>
        <begin position="12"/>
        <end position="32"/>
    </location>
</feature>
<organism evidence="4 5">
    <name type="scientific">Tianweitania sediminis</name>
    <dbReference type="NCBI Taxonomy" id="1502156"/>
    <lineage>
        <taxon>Bacteria</taxon>
        <taxon>Pseudomonadati</taxon>
        <taxon>Pseudomonadota</taxon>
        <taxon>Alphaproteobacteria</taxon>
        <taxon>Hyphomicrobiales</taxon>
        <taxon>Phyllobacteriaceae</taxon>
        <taxon>Tianweitania</taxon>
    </lineage>
</organism>
<dbReference type="Proteomes" id="UP000666240">
    <property type="component" value="Unassembled WGS sequence"/>
</dbReference>
<dbReference type="SUPFAM" id="SSF53300">
    <property type="entry name" value="vWA-like"/>
    <property type="match status" value="1"/>
</dbReference>
<gene>
    <name evidence="4" type="ORF">J5Y06_11470</name>
</gene>
<proteinExistence type="predicted"/>
<dbReference type="RefSeq" id="WP_209335297.1">
    <property type="nucleotide sequence ID" value="NZ_JAGIYY010000003.1"/>
</dbReference>
<dbReference type="InterPro" id="IPR036465">
    <property type="entry name" value="vWFA_dom_sf"/>
</dbReference>
<feature type="domain" description="VWFA" evidence="3">
    <location>
        <begin position="396"/>
        <end position="551"/>
    </location>
</feature>
<evidence type="ECO:0000313" key="4">
    <source>
        <dbReference type="EMBL" id="MBP0439269.1"/>
    </source>
</evidence>
<comment type="caution">
    <text evidence="4">The sequence shown here is derived from an EMBL/GenBank/DDBJ whole genome shotgun (WGS) entry which is preliminary data.</text>
</comment>
<keyword evidence="2" id="KW-0472">Membrane</keyword>
<dbReference type="Pfam" id="PF13400">
    <property type="entry name" value="Tad"/>
    <property type="match status" value="1"/>
</dbReference>
<feature type="region of interest" description="Disordered" evidence="1">
    <location>
        <begin position="325"/>
        <end position="361"/>
    </location>
</feature>
<evidence type="ECO:0000259" key="3">
    <source>
        <dbReference type="PROSITE" id="PS50234"/>
    </source>
</evidence>
<dbReference type="Gene3D" id="3.40.50.410">
    <property type="entry name" value="von Willebrand factor, type A domain"/>
    <property type="match status" value="2"/>
</dbReference>
<keyword evidence="5" id="KW-1185">Reference proteome</keyword>
<protein>
    <submittedName>
        <fullName evidence="4">TadE/TadG family protein</fullName>
    </submittedName>
</protein>
<keyword evidence="2" id="KW-0812">Transmembrane</keyword>
<feature type="compositionally biased region" description="Acidic residues" evidence="1">
    <location>
        <begin position="331"/>
        <end position="349"/>
    </location>
</feature>
<dbReference type="EMBL" id="JAGIYY010000003">
    <property type="protein sequence ID" value="MBP0439269.1"/>
    <property type="molecule type" value="Genomic_DNA"/>
</dbReference>
<dbReference type="AlphaFoldDB" id="A0A8J7RNV9"/>
<accession>A0A8J7RNV9</accession>
<evidence type="ECO:0000313" key="5">
    <source>
        <dbReference type="Proteomes" id="UP000666240"/>
    </source>
</evidence>
<dbReference type="PROSITE" id="PS50234">
    <property type="entry name" value="VWFA"/>
    <property type="match status" value="1"/>
</dbReference>
<keyword evidence="2" id="KW-1133">Transmembrane helix</keyword>
<name>A0A8J7RNV9_9HYPH</name>
<sequence length="562" mass="59887">MLLSFRSDRGGNFAILSAVLVVPLAISAGVMIDLSTISRTKTELQNALDAAALAVAREGVNLSDARAREIADGFVRTNFDPAVTQLNLIRAGNSVTVSGNTKAHMAFGGLLGYENWNVSVSSQADIAYAKYEIALVLDTTGSMAGGKLIAMKDAVLGLIDTMSAQVTNPDDLKFSLVPFSSFVNVGSQFGPKFDNDGQQIPGTGAPWLDLAGLVPLPQMELEAGVSRFQLAYNTSQPWSGCVETRVSADDFDVSDELPVKGKVNSLVVPAFAIDEPATGGYDNNYIASEVQPTDKTTRARAQKLFKYGVPEEEIEDLLGIGDVTAVLGSSGDEDDGNEDEDEGEDEDDENPKQRSKIKHSKVKIDDGISLNTRYKKGPNFGCVTEPISPLSNSYVSLKNSVRDLQARGNTNILEGVVWGMRALSPGEPFTEGASLEEEVGLQKIMIVLTDGANTLGNRGHALGSIYSSFGYLADGRLGISSGGDTATNTAMNSKTSKACENAKKTGITVFTIRLEEPDVKTGSLLQDCATSPGHYFDAPSRAQLDGIFQSIQDKIVRVRISS</sequence>
<evidence type="ECO:0000256" key="1">
    <source>
        <dbReference type="SAM" id="MobiDB-lite"/>
    </source>
</evidence>
<dbReference type="InterPro" id="IPR002035">
    <property type="entry name" value="VWF_A"/>
</dbReference>
<reference evidence="4" key="1">
    <citation type="submission" date="2021-03" db="EMBL/GenBank/DDBJ databases">
        <title>Genome sequencing and assembly of Tianweitania sediminis.</title>
        <authorList>
            <person name="Chhetri G."/>
        </authorList>
    </citation>
    <scope>NUCLEOTIDE SEQUENCE</scope>
    <source>
        <strain evidence="4">Z8</strain>
    </source>
</reference>
<dbReference type="InterPro" id="IPR028087">
    <property type="entry name" value="Tad_N"/>
</dbReference>
<evidence type="ECO:0000256" key="2">
    <source>
        <dbReference type="SAM" id="Phobius"/>
    </source>
</evidence>